<keyword evidence="6" id="KW-0493">Microtubule</keyword>
<dbReference type="SMART" id="SM00864">
    <property type="entry name" value="Tubulin"/>
    <property type="match status" value="1"/>
</dbReference>
<dbReference type="InterPro" id="IPR036525">
    <property type="entry name" value="Tubulin/FtsZ_GTPase_sf"/>
</dbReference>
<comment type="subunit">
    <text evidence="4">Dimer of alpha and beta chains. A typical microtubule is a hollow water-filled tube with an outer diameter of 25 nm and an inner diameter of 15 nM. Alpha-beta heterodimers associate head-to-tail to form protofilaments running lengthwise along the microtubule wall with the beta-tubulin subunit facing the microtubule plus end conferring a structural polarity. Microtubules usually have 13 protofilaments but different protofilament numbers can be found in some organisms and specialized cells.</text>
</comment>
<evidence type="ECO:0000256" key="1">
    <source>
        <dbReference type="ARBA" id="ARBA00001946"/>
    </source>
</evidence>
<organism evidence="15 16">
    <name type="scientific">Bombus terrestris</name>
    <name type="common">Buff-tailed bumblebee</name>
    <name type="synonym">Apis terrestris</name>
    <dbReference type="NCBI Taxonomy" id="30195"/>
    <lineage>
        <taxon>Eukaryota</taxon>
        <taxon>Metazoa</taxon>
        <taxon>Ecdysozoa</taxon>
        <taxon>Arthropoda</taxon>
        <taxon>Hexapoda</taxon>
        <taxon>Insecta</taxon>
        <taxon>Pterygota</taxon>
        <taxon>Neoptera</taxon>
        <taxon>Endopterygota</taxon>
        <taxon>Hymenoptera</taxon>
        <taxon>Apocrita</taxon>
        <taxon>Aculeata</taxon>
        <taxon>Apoidea</taxon>
        <taxon>Anthophila</taxon>
        <taxon>Apidae</taxon>
        <taxon>Bombus</taxon>
        <taxon>Bombus</taxon>
    </lineage>
</organism>
<dbReference type="PANTHER" id="PTHR11588">
    <property type="entry name" value="TUBULIN"/>
    <property type="match status" value="1"/>
</dbReference>
<evidence type="ECO:0000256" key="11">
    <source>
        <dbReference type="ARBA" id="ARBA00023212"/>
    </source>
</evidence>
<comment type="cofactor">
    <cofactor evidence="1">
        <name>Mg(2+)</name>
        <dbReference type="ChEBI" id="CHEBI:18420"/>
    </cofactor>
</comment>
<evidence type="ECO:0000256" key="4">
    <source>
        <dbReference type="ARBA" id="ARBA00011747"/>
    </source>
</evidence>
<keyword evidence="8" id="KW-0547">Nucleotide-binding</keyword>
<dbReference type="InterPro" id="IPR008280">
    <property type="entry name" value="Tub_FtsZ_C"/>
</dbReference>
<evidence type="ECO:0000313" key="15">
    <source>
        <dbReference type="Proteomes" id="UP000835206"/>
    </source>
</evidence>
<proteinExistence type="inferred from homology"/>
<dbReference type="SMART" id="SM00865">
    <property type="entry name" value="Tubulin_C"/>
    <property type="match status" value="1"/>
</dbReference>
<dbReference type="RefSeq" id="XP_020718467.1">
    <property type="nucleotide sequence ID" value="XM_020862808.2"/>
</dbReference>
<dbReference type="Pfam" id="PF00091">
    <property type="entry name" value="Tubulin"/>
    <property type="match status" value="1"/>
</dbReference>
<evidence type="ECO:0000256" key="7">
    <source>
        <dbReference type="ARBA" id="ARBA00022723"/>
    </source>
</evidence>
<dbReference type="PRINTS" id="PR01161">
    <property type="entry name" value="TUBULIN"/>
</dbReference>
<evidence type="ECO:0000256" key="10">
    <source>
        <dbReference type="ARBA" id="ARBA00023134"/>
    </source>
</evidence>
<dbReference type="InterPro" id="IPR000217">
    <property type="entry name" value="Tubulin"/>
</dbReference>
<dbReference type="Gene3D" id="1.10.287.600">
    <property type="entry name" value="Helix hairpin bin"/>
    <property type="match status" value="1"/>
</dbReference>
<evidence type="ECO:0000313" key="16">
    <source>
        <dbReference type="RefSeq" id="XP_020718467.1"/>
    </source>
</evidence>
<dbReference type="InterPro" id="IPR018316">
    <property type="entry name" value="Tubulin/FtsZ_2-layer-sand-dom"/>
</dbReference>
<keyword evidence="11" id="KW-0206">Cytoskeleton</keyword>
<keyword evidence="7" id="KW-0479">Metal-binding</keyword>
<dbReference type="OrthoDB" id="7626951at2759"/>
<dbReference type="Pfam" id="PF03953">
    <property type="entry name" value="Tubulin_C"/>
    <property type="match status" value="1"/>
</dbReference>
<keyword evidence="5" id="KW-0963">Cytoplasm</keyword>
<dbReference type="Gene3D" id="3.30.1330.20">
    <property type="entry name" value="Tubulin/FtsZ, C-terminal domain"/>
    <property type="match status" value="1"/>
</dbReference>
<dbReference type="InterPro" id="IPR002453">
    <property type="entry name" value="Beta_tubulin"/>
</dbReference>
<dbReference type="FunFam" id="3.30.1330.20:FF:000009">
    <property type="entry name" value="Tubulin beta chain"/>
    <property type="match status" value="1"/>
</dbReference>
<accession>A0A9B7HYW2</accession>
<evidence type="ECO:0000259" key="13">
    <source>
        <dbReference type="SMART" id="SM00864"/>
    </source>
</evidence>
<keyword evidence="9" id="KW-0460">Magnesium</keyword>
<dbReference type="Gene3D" id="3.40.50.1440">
    <property type="entry name" value="Tubulin/FtsZ, GTPase domain"/>
    <property type="match status" value="1"/>
</dbReference>
<comment type="similarity">
    <text evidence="3">Belongs to the tubulin family.</text>
</comment>
<dbReference type="GO" id="GO:0046872">
    <property type="term" value="F:metal ion binding"/>
    <property type="evidence" value="ECO:0007669"/>
    <property type="project" value="UniProtKB-KW"/>
</dbReference>
<protein>
    <submittedName>
        <fullName evidence="16">Tubulin beta chain-like</fullName>
    </submittedName>
</protein>
<feature type="domain" description="Tubulin/FtsZ 2-layer sandwich" evidence="14">
    <location>
        <begin position="294"/>
        <end position="431"/>
    </location>
</feature>
<dbReference type="SUPFAM" id="SSF55307">
    <property type="entry name" value="Tubulin C-terminal domain-like"/>
    <property type="match status" value="1"/>
</dbReference>
<dbReference type="PROSITE" id="PS00228">
    <property type="entry name" value="TUBULIN_B_AUTOREG"/>
    <property type="match status" value="1"/>
</dbReference>
<reference evidence="16" key="1">
    <citation type="submission" date="2025-08" db="UniProtKB">
        <authorList>
            <consortium name="RefSeq"/>
        </authorList>
    </citation>
    <scope>IDENTIFICATION</scope>
</reference>
<dbReference type="GO" id="GO:0005200">
    <property type="term" value="F:structural constituent of cytoskeleton"/>
    <property type="evidence" value="ECO:0007669"/>
    <property type="project" value="InterPro"/>
</dbReference>
<feature type="domain" description="Tubulin/FtsZ GTPase" evidence="13">
    <location>
        <begin position="98"/>
        <end position="292"/>
    </location>
</feature>
<dbReference type="GO" id="GO:0003924">
    <property type="term" value="F:GTPase activity"/>
    <property type="evidence" value="ECO:0007669"/>
    <property type="project" value="InterPro"/>
</dbReference>
<keyword evidence="15" id="KW-1185">Reference proteome</keyword>
<evidence type="ECO:0000256" key="2">
    <source>
        <dbReference type="ARBA" id="ARBA00004245"/>
    </source>
</evidence>
<sequence length="492" mass="54856">MREIVHVQIGQCGNNVGAKVSPRAFTNRSFGKRYHATQPVDVCLVVLGGNRGRARSEHGRNVSRGVRAPIATDERIFRGRSRYRLGEVEKANEKDAERIKLFLGGRFVPRAILVDLDPGSLDSVMSGPCGKLFKPDNFATGEAGAANNWAKGYYTEGSELADIALDLIRTEAEACDLMQGIQIVHSLGGGTGGGMTALLMTKLKEEYPERILKTYSVIPSPVMSDVVVEPYNAILTLGKSIEYTDQTFCIDNRALHHICMRVLKIITPTFSDANHLVSSYMSGITACFRFPGQLNTDLRKLLINLVPFPRLHFFVPAYAPLLSRSAAPYTVLSVPELTQQLFNANSMFVCCDPRQAKFLTVAAIFRGRMSTKLVDEQMSNIRNRNSPYFIEWIPNNVQTAMCDIAPRGLAMNASMVSNTTAIQEPFKRLVDAFDGMTKKRAYLHWYTAEGMDETEFSDSRSTMYDLVSEYQRQQEATTETSFVEDPVAEYED</sequence>
<evidence type="ECO:0000256" key="3">
    <source>
        <dbReference type="ARBA" id="ARBA00009636"/>
    </source>
</evidence>
<dbReference type="AlphaFoldDB" id="A0A9B7HYW2"/>
<dbReference type="GO" id="GO:0005525">
    <property type="term" value="F:GTP binding"/>
    <property type="evidence" value="ECO:0007669"/>
    <property type="project" value="UniProtKB-KW"/>
</dbReference>
<gene>
    <name evidence="16" type="primary">LOC100649766</name>
</gene>
<dbReference type="InterPro" id="IPR003008">
    <property type="entry name" value="Tubulin_FtsZ_GTPase"/>
</dbReference>
<dbReference type="CDD" id="cd02187">
    <property type="entry name" value="beta_tubulin"/>
    <property type="match status" value="1"/>
</dbReference>
<dbReference type="GO" id="GO:0007017">
    <property type="term" value="P:microtubule-based process"/>
    <property type="evidence" value="ECO:0007669"/>
    <property type="project" value="InterPro"/>
</dbReference>
<dbReference type="GeneID" id="100649766"/>
<evidence type="ECO:0000256" key="12">
    <source>
        <dbReference type="ARBA" id="ARBA00034296"/>
    </source>
</evidence>
<dbReference type="InterPro" id="IPR023123">
    <property type="entry name" value="Tubulin_C"/>
</dbReference>
<keyword evidence="10" id="KW-0342">GTP-binding</keyword>
<dbReference type="KEGG" id="bter:100649766"/>
<comment type="function">
    <text evidence="12">Tubulin is the major constituent of microtubules, a cylinder consisting of laterally associated linear protofilaments composed of alpha- and beta-tubulin heterodimers. Microtubules grow by the addition of GTP-tubulin dimers to the microtubule end, where a stabilizing cap forms. Below the cap, tubulin dimers are in GDP-bound state, owing to GTPase activity of alpha-tubulin.</text>
</comment>
<evidence type="ECO:0000256" key="6">
    <source>
        <dbReference type="ARBA" id="ARBA00022701"/>
    </source>
</evidence>
<evidence type="ECO:0000256" key="8">
    <source>
        <dbReference type="ARBA" id="ARBA00022741"/>
    </source>
</evidence>
<dbReference type="GO" id="GO:0005874">
    <property type="term" value="C:microtubule"/>
    <property type="evidence" value="ECO:0007669"/>
    <property type="project" value="UniProtKB-KW"/>
</dbReference>
<evidence type="ECO:0000256" key="9">
    <source>
        <dbReference type="ARBA" id="ARBA00022842"/>
    </source>
</evidence>
<evidence type="ECO:0000259" key="14">
    <source>
        <dbReference type="SMART" id="SM00865"/>
    </source>
</evidence>
<dbReference type="InterPro" id="IPR013838">
    <property type="entry name" value="Beta-tubulin_BS"/>
</dbReference>
<dbReference type="SUPFAM" id="SSF52490">
    <property type="entry name" value="Tubulin nucleotide-binding domain-like"/>
    <property type="match status" value="1"/>
</dbReference>
<comment type="subcellular location">
    <subcellularLocation>
        <location evidence="2">Cytoplasm</location>
        <location evidence="2">Cytoskeleton</location>
    </subcellularLocation>
</comment>
<dbReference type="InterPro" id="IPR037103">
    <property type="entry name" value="Tubulin/FtsZ-like_C"/>
</dbReference>
<dbReference type="PRINTS" id="PR01163">
    <property type="entry name" value="BETATUBULIN"/>
</dbReference>
<evidence type="ECO:0000256" key="5">
    <source>
        <dbReference type="ARBA" id="ARBA00022490"/>
    </source>
</evidence>
<name>A0A9B7HYW2_BOMTE</name>
<dbReference type="Proteomes" id="UP000835206">
    <property type="component" value="Chromosome 4"/>
</dbReference>